<dbReference type="KEGG" id="ccot:CCAX7_53840"/>
<dbReference type="RefSeq" id="WP_119319009.1">
    <property type="nucleotide sequence ID" value="NZ_AP025739.1"/>
</dbReference>
<evidence type="ECO:0000313" key="1">
    <source>
        <dbReference type="EMBL" id="BDI33333.1"/>
    </source>
</evidence>
<proteinExistence type="predicted"/>
<dbReference type="OrthoDB" id="2521893at2"/>
<dbReference type="Proteomes" id="UP000287394">
    <property type="component" value="Chromosome"/>
</dbReference>
<evidence type="ECO:0000313" key="2">
    <source>
        <dbReference type="Proteomes" id="UP000287394"/>
    </source>
</evidence>
<dbReference type="AlphaFoldDB" id="A0A402CNI0"/>
<protein>
    <submittedName>
        <fullName evidence="1">Uncharacterized protein</fullName>
    </submittedName>
</protein>
<accession>A0A402CNI0</accession>
<sequence length="987" mass="103611">MTPISTSFSQQRRFRGLDLFHAPENLDNGDVQQADNLYVDGGELVTRPGKSGQFTAPLGAALYSPIAFVKAGGGREILFVSGGNLYTTTKGAPTYSKIRINGVTDFSLTGPATQMARVGKYVYVIDGQATTPLYRVDLDAATTDTIATVATTPGAPTAPLAAILINNTIDNFASAAGWSSRSAPSPTTELVLNGGFELPGTHDPMYADHWTSLGVADPDCYSGMGAASYMRPFEGSFVLLLDDPGEGVFQDMTAPTYGGGLMGSARVYAFEGYFHQADPTGASTVIVTLYGLDGSGNILGQTSEELTFPYNPDTTATGWVRARVTFSLTSLPVDPASVRLELRGGEKNKRGYQAPYIDAVSLKAVRNPLLISQGANSFTLSALDVYQGEDYIVKSYAAPMDFSGSNVVALAYSSPSPTARPALRLVLHKHLDPASTFYPSNLLNFSADGTFASVDLTTIPLDVRQSVDALYIQIASDMAGADPNNLFTIGPLTAAGNLAISDGVSVSAGPYQYVFTEVESTPGGDIESDPSPISNAVAATGLKAIAAMTLPAPANGSATTYFQIYRYGGLYGDAVGRLVARVPVAAGADITAYDSAHYYLWTSANRKFTDDTPDGALLLAPTLINGRGKPPTGAQALCEWQGRLWLAVGSTLWGSWLITGDTPGALYYNAVSYPDDPSASIKGFRVSVGGLDNDPIQQLIPLSSALIILKQRSVWMLTGFDSSDFQLSGHYLKAGVGCIAPRAAALVEGRLWFLGPNGLYEFDGGDEIAPRSAPIERALNPAQSSGSAILPAAYAGSALVYHGRRLYLFAPLPGGSANTAAYVWDSRQDGWTRYLQMNVTGAASLSTGADTDDLFLAGADGQLYELTGEGDRASPTAPAAPVAFAFASRGFGREESGDAYWRANRPARVFASVQTQDTATLTLGVNCSACDASMSQAYTVLGAASFRLKVPNGVRGLVTTVTLAGATVTPVRITSVAVESAEGGVHG</sequence>
<organism evidence="1 2">
    <name type="scientific">Capsulimonas corticalis</name>
    <dbReference type="NCBI Taxonomy" id="2219043"/>
    <lineage>
        <taxon>Bacteria</taxon>
        <taxon>Bacillati</taxon>
        <taxon>Armatimonadota</taxon>
        <taxon>Armatimonadia</taxon>
        <taxon>Capsulimonadales</taxon>
        <taxon>Capsulimonadaceae</taxon>
        <taxon>Capsulimonas</taxon>
    </lineage>
</organism>
<gene>
    <name evidence="1" type="ORF">CCAX7_53840</name>
</gene>
<reference evidence="1 2" key="1">
    <citation type="journal article" date="2019" name="Int. J. Syst. Evol. Microbiol.">
        <title>Capsulimonas corticalis gen. nov., sp. nov., an aerobic capsulated bacterium, of a novel bacterial order, Capsulimonadales ord. nov., of the class Armatimonadia of the phylum Armatimonadetes.</title>
        <authorList>
            <person name="Li J."/>
            <person name="Kudo C."/>
            <person name="Tonouchi A."/>
        </authorList>
    </citation>
    <scope>NUCLEOTIDE SEQUENCE [LARGE SCALE GENOMIC DNA]</scope>
    <source>
        <strain evidence="1 2">AX-7</strain>
    </source>
</reference>
<dbReference type="Gene3D" id="2.60.120.260">
    <property type="entry name" value="Galactose-binding domain-like"/>
    <property type="match status" value="1"/>
</dbReference>
<dbReference type="EMBL" id="AP025739">
    <property type="protein sequence ID" value="BDI33333.1"/>
    <property type="molecule type" value="Genomic_DNA"/>
</dbReference>
<name>A0A402CNI0_9BACT</name>
<keyword evidence="2" id="KW-1185">Reference proteome</keyword>